<keyword evidence="3" id="KW-1185">Reference proteome</keyword>
<sequence length="100" mass="10776">MALTLRLRAQRLAVPSHYLRVSTGQHTSASTTPNGTRSVGRISAGNESASGLGRADDPAHSATDLRPAVAQQRRRMGARVLHLADRPSWKRQHCSDAAKP</sequence>
<protein>
    <submittedName>
        <fullName evidence="2">Uncharacterized protein</fullName>
    </submittedName>
</protein>
<accession>A0ABM7LZ43</accession>
<name>A0ABM7LZ43_9ACTN</name>
<dbReference type="EMBL" id="AP023356">
    <property type="protein sequence ID" value="BCJ44612.1"/>
    <property type="molecule type" value="Genomic_DNA"/>
</dbReference>
<feature type="compositionally biased region" description="Polar residues" evidence="1">
    <location>
        <begin position="22"/>
        <end position="37"/>
    </location>
</feature>
<proteinExistence type="predicted"/>
<dbReference type="Proteomes" id="UP000676967">
    <property type="component" value="Chromosome"/>
</dbReference>
<organism evidence="2 3">
    <name type="scientific">Actinoplanes ianthinogenes</name>
    <dbReference type="NCBI Taxonomy" id="122358"/>
    <lineage>
        <taxon>Bacteria</taxon>
        <taxon>Bacillati</taxon>
        <taxon>Actinomycetota</taxon>
        <taxon>Actinomycetes</taxon>
        <taxon>Micromonosporales</taxon>
        <taxon>Micromonosporaceae</taxon>
        <taxon>Actinoplanes</taxon>
    </lineage>
</organism>
<reference evidence="2 3" key="1">
    <citation type="submission" date="2020-08" db="EMBL/GenBank/DDBJ databases">
        <title>Whole genome shotgun sequence of Actinoplanes ianthinogenes NBRC 13996.</title>
        <authorList>
            <person name="Komaki H."/>
            <person name="Tamura T."/>
        </authorList>
    </citation>
    <scope>NUCLEOTIDE SEQUENCE [LARGE SCALE GENOMIC DNA]</scope>
    <source>
        <strain evidence="2 3">NBRC 13996</strain>
    </source>
</reference>
<evidence type="ECO:0000313" key="2">
    <source>
        <dbReference type="EMBL" id="BCJ44612.1"/>
    </source>
</evidence>
<feature type="region of interest" description="Disordered" evidence="1">
    <location>
        <begin position="22"/>
        <end position="100"/>
    </location>
</feature>
<evidence type="ECO:0000256" key="1">
    <source>
        <dbReference type="SAM" id="MobiDB-lite"/>
    </source>
</evidence>
<gene>
    <name evidence="2" type="ORF">Aiant_52690</name>
</gene>
<evidence type="ECO:0000313" key="3">
    <source>
        <dbReference type="Proteomes" id="UP000676967"/>
    </source>
</evidence>
<feature type="compositionally biased region" description="Basic and acidic residues" evidence="1">
    <location>
        <begin position="82"/>
        <end position="100"/>
    </location>
</feature>